<evidence type="ECO:0000256" key="9">
    <source>
        <dbReference type="ARBA" id="ARBA00049439"/>
    </source>
</evidence>
<comment type="pathway">
    <text evidence="10">Amino-acid biosynthesis; L-arginine biosynthesis; N(2)-acetyl-L-ornithine from L-glutamate: step 1/4.</text>
</comment>
<dbReference type="GO" id="GO:0006592">
    <property type="term" value="P:ornithine biosynthetic process"/>
    <property type="evidence" value="ECO:0007669"/>
    <property type="project" value="TreeGrafter"/>
</dbReference>
<keyword evidence="10" id="KW-0963">Cytoplasm</keyword>
<dbReference type="NCBIfam" id="NF003802">
    <property type="entry name" value="PRK05388.1"/>
    <property type="match status" value="1"/>
</dbReference>
<dbReference type="HAMAP" id="MF_01106">
    <property type="entry name" value="ArgJ"/>
    <property type="match status" value="1"/>
</dbReference>
<keyword evidence="7 10" id="KW-0511">Multifunctional enzyme</keyword>
<comment type="catalytic activity">
    <reaction evidence="10">
        <text>L-glutamate + acetyl-CoA = N-acetyl-L-glutamate + CoA + H(+)</text>
        <dbReference type="Rhea" id="RHEA:24292"/>
        <dbReference type="ChEBI" id="CHEBI:15378"/>
        <dbReference type="ChEBI" id="CHEBI:29985"/>
        <dbReference type="ChEBI" id="CHEBI:44337"/>
        <dbReference type="ChEBI" id="CHEBI:57287"/>
        <dbReference type="ChEBI" id="CHEBI:57288"/>
        <dbReference type="EC" id="2.3.1.1"/>
    </reaction>
</comment>
<sequence>MKEITGNIASPKGFTADGIHVGIKKRKLDLGWIVSECPSSVAYVQTTNKVKAAPLILNKRTIQTTGKIQAVIANSGIANACTGQKGMEDAISMQQQVSETLGINQDFICVASTGIIGQRLPMSKIKKGIQQLNKDGNANYFAKAILTTDLNTKTCVVTEKFGQTTVTMAGVAKGSGMIHPNMATMLAFITCDANISTETLQEALKTNIDKTFNQITIDGDTSTNDLVLVLSNGVANNKEILPNTKEFKTFCNMLEHVMRSLAIQIAKDGEGATKLIEVTVDKMPNEKSARMIAKTVVGSNLVKSAIYGEDPNWGRIFAAIGYTQSNFDINNVDILIEDIPVMIGSTPITFDAETMRNKLKNKDIHININMHQGNKSGTAWGCDLTYDYVKINALYTT</sequence>
<dbReference type="GO" id="GO:0005737">
    <property type="term" value="C:cytoplasm"/>
    <property type="evidence" value="ECO:0007669"/>
    <property type="project" value="UniProtKB-SubCell"/>
</dbReference>
<evidence type="ECO:0000256" key="10">
    <source>
        <dbReference type="HAMAP-Rule" id="MF_01106"/>
    </source>
</evidence>
<comment type="pathway">
    <text evidence="10">Amino-acid biosynthesis; L-arginine biosynthesis; L-ornithine and N-acetyl-L-glutamate from L-glutamate and N(2)-acetyl-L-ornithine (cyclic): step 1/1.</text>
</comment>
<dbReference type="Pfam" id="PF01960">
    <property type="entry name" value="ArgJ"/>
    <property type="match status" value="1"/>
</dbReference>
<organism evidence="11 12">
    <name type="scientific">Staphylococcus warneri</name>
    <dbReference type="NCBI Taxonomy" id="1292"/>
    <lineage>
        <taxon>Bacteria</taxon>
        <taxon>Bacillati</taxon>
        <taxon>Bacillota</taxon>
        <taxon>Bacilli</taxon>
        <taxon>Bacillales</taxon>
        <taxon>Staphylococcaceae</taxon>
        <taxon>Staphylococcus</taxon>
    </lineage>
</organism>
<feature type="active site" description="Nucleophile" evidence="10">
    <location>
        <position position="184"/>
    </location>
</feature>
<feature type="site" description="Involved in the stabilization of negative charge on the oxyanion by the formation of the oxyanion hole" evidence="10">
    <location>
        <position position="113"/>
    </location>
</feature>
<comment type="similarity">
    <text evidence="1 10">Belongs to the ArgJ family.</text>
</comment>
<dbReference type="Gene3D" id="3.10.20.340">
    <property type="entry name" value="ArgJ beta chain, C-terminal domain"/>
    <property type="match status" value="1"/>
</dbReference>
<name>A0A2T4PY54_STAWA</name>
<comment type="catalytic activity">
    <reaction evidence="9 10">
        <text>N(2)-acetyl-L-ornithine + L-glutamate = N-acetyl-L-glutamate + L-ornithine</text>
        <dbReference type="Rhea" id="RHEA:15349"/>
        <dbReference type="ChEBI" id="CHEBI:29985"/>
        <dbReference type="ChEBI" id="CHEBI:44337"/>
        <dbReference type="ChEBI" id="CHEBI:46911"/>
        <dbReference type="ChEBI" id="CHEBI:57805"/>
        <dbReference type="EC" id="2.3.1.35"/>
    </reaction>
</comment>
<dbReference type="GO" id="GO:0006526">
    <property type="term" value="P:L-arginine biosynthetic process"/>
    <property type="evidence" value="ECO:0007669"/>
    <property type="project" value="UniProtKB-UniRule"/>
</dbReference>
<keyword evidence="5 10" id="KW-0808">Transferase</keyword>
<evidence type="ECO:0000313" key="11">
    <source>
        <dbReference type="EMBL" id="PTI49902.1"/>
    </source>
</evidence>
<dbReference type="PANTHER" id="PTHR23100">
    <property type="entry name" value="ARGININE BIOSYNTHESIS BIFUNCTIONAL PROTEIN ARGJ"/>
    <property type="match status" value="1"/>
</dbReference>
<dbReference type="EC" id="2.3.1.1" evidence="10"/>
<dbReference type="EC" id="2.3.1.35" evidence="10"/>
<comment type="function">
    <text evidence="10">Catalyzes two activities which are involved in the cyclic version of arginine biosynthesis: the synthesis of N-acetylglutamate from glutamate and acetyl-CoA as the acetyl donor, and of ornithine by transacetylation between N(2)-acetylornithine and glutamate.</text>
</comment>
<keyword evidence="4 10" id="KW-0028">Amino-acid biosynthesis</keyword>
<dbReference type="InterPro" id="IPR016117">
    <property type="entry name" value="ArgJ-like_dom_sf"/>
</dbReference>
<dbReference type="AlphaFoldDB" id="A0A2T4PY54"/>
<evidence type="ECO:0000256" key="3">
    <source>
        <dbReference type="ARBA" id="ARBA00022571"/>
    </source>
</evidence>
<feature type="binding site" evidence="10">
    <location>
        <position position="173"/>
    </location>
    <ligand>
        <name>substrate</name>
    </ligand>
</feature>
<evidence type="ECO:0000256" key="5">
    <source>
        <dbReference type="ARBA" id="ARBA00022679"/>
    </source>
</evidence>
<dbReference type="Gene3D" id="3.30.2330.10">
    <property type="entry name" value="arginine biosynthesis bifunctional protein suprefamily"/>
    <property type="match status" value="1"/>
</dbReference>
<evidence type="ECO:0000256" key="6">
    <source>
        <dbReference type="ARBA" id="ARBA00022813"/>
    </source>
</evidence>
<keyword evidence="3 10" id="KW-0055">Arginine biosynthesis</keyword>
<dbReference type="PANTHER" id="PTHR23100:SF0">
    <property type="entry name" value="ARGININE BIOSYNTHESIS BIFUNCTIONAL PROTEIN ARGJ, MITOCHONDRIAL"/>
    <property type="match status" value="1"/>
</dbReference>
<dbReference type="InterPro" id="IPR042195">
    <property type="entry name" value="ArgJ_beta_C"/>
</dbReference>
<proteinExistence type="inferred from homology"/>
<dbReference type="EMBL" id="PZEV01000045">
    <property type="protein sequence ID" value="PTI49902.1"/>
    <property type="molecule type" value="Genomic_DNA"/>
</dbReference>
<accession>A0A2T4PY54</accession>
<feature type="site" description="Cleavage; by autolysis" evidence="10">
    <location>
        <begin position="183"/>
        <end position="184"/>
    </location>
</feature>
<dbReference type="FunFam" id="3.60.70.12:FF:000001">
    <property type="entry name" value="Arginine biosynthesis bifunctional protein ArgJ, chloroplastic"/>
    <property type="match status" value="1"/>
</dbReference>
<feature type="binding site" evidence="10">
    <location>
        <position position="397"/>
    </location>
    <ligand>
        <name>substrate</name>
    </ligand>
</feature>
<feature type="site" description="Involved in the stabilization of negative charge on the oxyanion by the formation of the oxyanion hole" evidence="10">
    <location>
        <position position="114"/>
    </location>
</feature>
<evidence type="ECO:0000256" key="2">
    <source>
        <dbReference type="ARBA" id="ARBA00011475"/>
    </source>
</evidence>
<dbReference type="SUPFAM" id="SSF56266">
    <property type="entry name" value="DmpA/ArgJ-like"/>
    <property type="match status" value="1"/>
</dbReference>
<dbReference type="RefSeq" id="WP_107532437.1">
    <property type="nucleotide sequence ID" value="NZ_JAIBNN010000001.1"/>
</dbReference>
<feature type="binding site" evidence="10">
    <location>
        <position position="184"/>
    </location>
    <ligand>
        <name>substrate</name>
    </ligand>
</feature>
<dbReference type="NCBIfam" id="TIGR00120">
    <property type="entry name" value="ArgJ"/>
    <property type="match status" value="1"/>
</dbReference>
<protein>
    <recommendedName>
        <fullName evidence="10">Arginine biosynthesis bifunctional protein ArgJ</fullName>
    </recommendedName>
    <domain>
        <recommendedName>
            <fullName evidence="10">Glutamate N-acetyltransferase</fullName>
            <ecNumber evidence="10">2.3.1.35</ecNumber>
        </recommendedName>
        <alternativeName>
            <fullName evidence="10">Ornithine acetyltransferase</fullName>
            <shortName evidence="10">OATase</shortName>
        </alternativeName>
        <alternativeName>
            <fullName evidence="10">Ornithine transacetylase</fullName>
        </alternativeName>
    </domain>
    <domain>
        <recommendedName>
            <fullName evidence="10">Amino-acid acetyltransferase</fullName>
            <ecNumber evidence="10">2.3.1.1</ecNumber>
        </recommendedName>
        <alternativeName>
            <fullName evidence="10">N-acetylglutamate synthase</fullName>
            <shortName evidence="10">AGSase</shortName>
        </alternativeName>
    </domain>
    <component>
        <recommendedName>
            <fullName evidence="10">Arginine biosynthesis bifunctional protein ArgJ alpha chain</fullName>
        </recommendedName>
    </component>
    <component>
        <recommendedName>
            <fullName evidence="10">Arginine biosynthesis bifunctional protein ArgJ beta chain</fullName>
        </recommendedName>
    </component>
</protein>
<feature type="chain" id="PRO_5023245216" description="Arginine biosynthesis bifunctional protein ArgJ beta chain" evidence="10">
    <location>
        <begin position="184"/>
        <end position="397"/>
    </location>
</feature>
<gene>
    <name evidence="10" type="primary">argJ</name>
    <name evidence="11" type="ORF">BU085_10875</name>
</gene>
<dbReference type="FunFam" id="3.10.20.340:FF:000001">
    <property type="entry name" value="Arginine biosynthesis bifunctional protein ArgJ, chloroplastic"/>
    <property type="match status" value="1"/>
</dbReference>
<keyword evidence="8 10" id="KW-0012">Acyltransferase</keyword>
<evidence type="ECO:0000256" key="1">
    <source>
        <dbReference type="ARBA" id="ARBA00006774"/>
    </source>
</evidence>
<evidence type="ECO:0000256" key="8">
    <source>
        <dbReference type="ARBA" id="ARBA00023315"/>
    </source>
</evidence>
<dbReference type="CDD" id="cd02152">
    <property type="entry name" value="OAT"/>
    <property type="match status" value="1"/>
</dbReference>
<dbReference type="STRING" id="1194526.A284_06080"/>
<comment type="subcellular location">
    <subcellularLocation>
        <location evidence="10">Cytoplasm</location>
    </subcellularLocation>
</comment>
<evidence type="ECO:0000313" key="12">
    <source>
        <dbReference type="Proteomes" id="UP000240717"/>
    </source>
</evidence>
<feature type="binding site" evidence="10">
    <location>
        <position position="270"/>
    </location>
    <ligand>
        <name>substrate</name>
    </ligand>
</feature>
<comment type="subunit">
    <text evidence="2 10">Heterotetramer of two alpha and two beta chains.</text>
</comment>
<dbReference type="GO" id="GO:0004358">
    <property type="term" value="F:L-glutamate N-acetyltransferase activity, acting on acetyl-L-ornithine as donor"/>
    <property type="evidence" value="ECO:0007669"/>
    <property type="project" value="UniProtKB-UniRule"/>
</dbReference>
<comment type="caution">
    <text evidence="11">The sequence shown here is derived from an EMBL/GenBank/DDBJ whole genome shotgun (WGS) entry which is preliminary data.</text>
</comment>
<dbReference type="Gene3D" id="3.60.70.12">
    <property type="entry name" value="L-amino peptidase D-ALA esterase/amidase"/>
    <property type="match status" value="1"/>
</dbReference>
<evidence type="ECO:0000256" key="7">
    <source>
        <dbReference type="ARBA" id="ARBA00023268"/>
    </source>
</evidence>
<keyword evidence="6 10" id="KW-0068">Autocatalytic cleavage</keyword>
<feature type="binding site" evidence="10">
    <location>
        <position position="147"/>
    </location>
    <ligand>
        <name>substrate</name>
    </ligand>
</feature>
<reference evidence="11 12" key="1">
    <citation type="journal article" date="2016" name="Front. Microbiol.">
        <title>Comprehensive Phylogenetic Analysis of Bovine Non-aureus Staphylococci Species Based on Whole-Genome Sequencing.</title>
        <authorList>
            <person name="Naushad S."/>
            <person name="Barkema H.W."/>
            <person name="Luby C."/>
            <person name="Condas L.A."/>
            <person name="Nobrega D.B."/>
            <person name="Carson D.A."/>
            <person name="De Buck J."/>
        </authorList>
    </citation>
    <scope>NUCLEOTIDE SEQUENCE [LARGE SCALE GENOMIC DNA]</scope>
    <source>
        <strain evidence="11 12">SNUC 2993</strain>
    </source>
</reference>
<evidence type="ECO:0000256" key="4">
    <source>
        <dbReference type="ARBA" id="ARBA00022605"/>
    </source>
</evidence>
<dbReference type="InterPro" id="IPR002813">
    <property type="entry name" value="Arg_biosynth_ArgJ"/>
</dbReference>
<feature type="binding site" evidence="10">
    <location>
        <position position="392"/>
    </location>
    <ligand>
        <name>substrate</name>
    </ligand>
</feature>
<dbReference type="UniPathway" id="UPA00068">
    <property type="reaction ID" value="UER00106"/>
</dbReference>
<feature type="chain" id="PRO_5023245215" description="Arginine biosynthesis bifunctional protein ArgJ alpha chain" evidence="10">
    <location>
        <begin position="1"/>
        <end position="183"/>
    </location>
</feature>
<dbReference type="Proteomes" id="UP000240717">
    <property type="component" value="Unassembled WGS sequence"/>
</dbReference>
<dbReference type="GO" id="GO:0004042">
    <property type="term" value="F:L-glutamate N-acetyltransferase activity"/>
    <property type="evidence" value="ECO:0007669"/>
    <property type="project" value="UniProtKB-UniRule"/>
</dbReference>